<dbReference type="InterPro" id="IPR023210">
    <property type="entry name" value="NADP_OxRdtase_dom"/>
</dbReference>
<comment type="similarity">
    <text evidence="1">Belongs to the aldo/keto reductase family.</text>
</comment>
<dbReference type="EMBL" id="SOFG01000023">
    <property type="protein sequence ID" value="TFB84165.1"/>
    <property type="molecule type" value="Genomic_DNA"/>
</dbReference>
<sequence>MPPTRLPTITLNTGATTPQLGFGVFALDDEATARAVEAAIASGYRSIDTAAVYLNERGVGLGIRRSGIPRAELFVTTKLWNTHHLTAGEEAGHSLDRLGLDYVDLYLVHWPVSSAGTHLRAWDGLEEVQRSGATRSIGVSNFSREQVDEVIALGGTVPSVNQIELHPLHSQPELRAFHAERGIATQAWSPLGRGLALGTPEIGSIARELGVTEAQAILRWHLQLGTIPLPKSASADRIRENIDILGFELDATDMATIDALTIGRRVDESYYEWA</sequence>
<dbReference type="PIRSF" id="PIRSF000097">
    <property type="entry name" value="AKR"/>
    <property type="match status" value="1"/>
</dbReference>
<dbReference type="SUPFAM" id="SSF51430">
    <property type="entry name" value="NAD(P)-linked oxidoreductase"/>
    <property type="match status" value="1"/>
</dbReference>
<dbReference type="PANTHER" id="PTHR43827:SF3">
    <property type="entry name" value="NADP-DEPENDENT OXIDOREDUCTASE DOMAIN-CONTAINING PROTEIN"/>
    <property type="match status" value="1"/>
</dbReference>
<dbReference type="InterPro" id="IPR020471">
    <property type="entry name" value="AKR"/>
</dbReference>
<evidence type="ECO:0000256" key="3">
    <source>
        <dbReference type="ARBA" id="ARBA00023002"/>
    </source>
</evidence>
<dbReference type="Proteomes" id="UP000297608">
    <property type="component" value="Unassembled WGS sequence"/>
</dbReference>
<name>A0ABY2I8K5_9MICO</name>
<dbReference type="InterPro" id="IPR036812">
    <property type="entry name" value="NAD(P)_OxRdtase_dom_sf"/>
</dbReference>
<keyword evidence="6" id="KW-1185">Reference proteome</keyword>
<dbReference type="Pfam" id="PF00248">
    <property type="entry name" value="Aldo_ket_red"/>
    <property type="match status" value="1"/>
</dbReference>
<gene>
    <name evidence="5" type="ORF">E3O44_16960</name>
</gene>
<evidence type="ECO:0000259" key="4">
    <source>
        <dbReference type="Pfam" id="PF00248"/>
    </source>
</evidence>
<comment type="caution">
    <text evidence="5">The sequence shown here is derived from an EMBL/GenBank/DDBJ whole genome shotgun (WGS) entry which is preliminary data.</text>
</comment>
<reference evidence="5 6" key="1">
    <citation type="submission" date="2019-03" db="EMBL/GenBank/DDBJ databases">
        <title>Genomics of glacier-inhabiting Cryobacterium strains.</title>
        <authorList>
            <person name="Liu Q."/>
            <person name="Xin Y.-H."/>
        </authorList>
    </citation>
    <scope>NUCLEOTIDE SEQUENCE [LARGE SCALE GENOMIC DNA]</scope>
    <source>
        <strain evidence="5 6">MDB2-B</strain>
    </source>
</reference>
<dbReference type="PRINTS" id="PR00069">
    <property type="entry name" value="ALDKETRDTASE"/>
</dbReference>
<dbReference type="RefSeq" id="WP_134535997.1">
    <property type="nucleotide sequence ID" value="NZ_SOFG01000023.1"/>
</dbReference>
<evidence type="ECO:0000313" key="6">
    <source>
        <dbReference type="Proteomes" id="UP000297608"/>
    </source>
</evidence>
<dbReference type="PANTHER" id="PTHR43827">
    <property type="entry name" value="2,5-DIKETO-D-GLUCONIC ACID REDUCTASE"/>
    <property type="match status" value="1"/>
</dbReference>
<keyword evidence="3" id="KW-0560">Oxidoreductase</keyword>
<dbReference type="PROSITE" id="PS00798">
    <property type="entry name" value="ALDOKETO_REDUCTASE_1"/>
    <property type="match status" value="1"/>
</dbReference>
<evidence type="ECO:0000256" key="2">
    <source>
        <dbReference type="ARBA" id="ARBA00022857"/>
    </source>
</evidence>
<feature type="domain" description="NADP-dependent oxidoreductase" evidence="4">
    <location>
        <begin position="26"/>
        <end position="260"/>
    </location>
</feature>
<proteinExistence type="inferred from homology"/>
<dbReference type="PROSITE" id="PS00062">
    <property type="entry name" value="ALDOKETO_REDUCTASE_2"/>
    <property type="match status" value="1"/>
</dbReference>
<evidence type="ECO:0000313" key="5">
    <source>
        <dbReference type="EMBL" id="TFB84165.1"/>
    </source>
</evidence>
<dbReference type="PROSITE" id="PS00063">
    <property type="entry name" value="ALDOKETO_REDUCTASE_3"/>
    <property type="match status" value="1"/>
</dbReference>
<accession>A0ABY2I8K5</accession>
<dbReference type="CDD" id="cd19071">
    <property type="entry name" value="AKR_AKR1-5-like"/>
    <property type="match status" value="1"/>
</dbReference>
<keyword evidence="2" id="KW-0521">NADP</keyword>
<protein>
    <submittedName>
        <fullName evidence="5">Aldo/keto reductase</fullName>
    </submittedName>
</protein>
<evidence type="ECO:0000256" key="1">
    <source>
        <dbReference type="ARBA" id="ARBA00007905"/>
    </source>
</evidence>
<organism evidence="5 6">
    <name type="scientific">Cryobacterium algoricola</name>
    <dbReference type="NCBI Taxonomy" id="1259183"/>
    <lineage>
        <taxon>Bacteria</taxon>
        <taxon>Bacillati</taxon>
        <taxon>Actinomycetota</taxon>
        <taxon>Actinomycetes</taxon>
        <taxon>Micrococcales</taxon>
        <taxon>Microbacteriaceae</taxon>
        <taxon>Cryobacterium</taxon>
    </lineage>
</organism>
<dbReference type="InterPro" id="IPR018170">
    <property type="entry name" value="Aldo/ket_reductase_CS"/>
</dbReference>
<dbReference type="Gene3D" id="3.20.20.100">
    <property type="entry name" value="NADP-dependent oxidoreductase domain"/>
    <property type="match status" value="1"/>
</dbReference>